<dbReference type="PANTHER" id="PTHR44846">
    <property type="entry name" value="MANNOSYL-D-GLYCERATE TRANSPORT/METABOLISM SYSTEM REPRESSOR MNGR-RELATED"/>
    <property type="match status" value="1"/>
</dbReference>
<keyword evidence="1" id="KW-0805">Transcription regulation</keyword>
<comment type="caution">
    <text evidence="5">The sequence shown here is derived from an EMBL/GenBank/DDBJ whole genome shotgun (WGS) entry which is preliminary data.</text>
</comment>
<dbReference type="Gene3D" id="3.40.1410.10">
    <property type="entry name" value="Chorismate lyase-like"/>
    <property type="match status" value="1"/>
</dbReference>
<dbReference type="Proteomes" id="UP000305546">
    <property type="component" value="Unassembled WGS sequence"/>
</dbReference>
<dbReference type="SUPFAM" id="SSF64288">
    <property type="entry name" value="Chorismate lyase-like"/>
    <property type="match status" value="1"/>
</dbReference>
<feature type="domain" description="HTH gntR-type" evidence="4">
    <location>
        <begin position="20"/>
        <end position="88"/>
    </location>
</feature>
<dbReference type="InterPro" id="IPR028978">
    <property type="entry name" value="Chorismate_lyase_/UTRA_dom_sf"/>
</dbReference>
<dbReference type="InterPro" id="IPR000524">
    <property type="entry name" value="Tscrpt_reg_HTH_GntR"/>
</dbReference>
<dbReference type="PROSITE" id="PS50949">
    <property type="entry name" value="HTH_GNTR"/>
    <property type="match status" value="1"/>
</dbReference>
<reference evidence="5 6" key="1">
    <citation type="submission" date="2019-06" db="EMBL/GenBank/DDBJ databases">
        <title>Amycolatopsis alkalitolerans sp. nov., isolated from Gastrodia elata Blume.</title>
        <authorList>
            <person name="Narsing Rao M.P."/>
            <person name="Li W.J."/>
        </authorList>
    </citation>
    <scope>NUCLEOTIDE SEQUENCE [LARGE SCALE GENOMIC DNA]</scope>
    <source>
        <strain evidence="5 6">SYSUP0005</strain>
    </source>
</reference>
<name>A0A5C4LXB9_9PSEU</name>
<dbReference type="PANTHER" id="PTHR44846:SF17">
    <property type="entry name" value="GNTR-FAMILY TRANSCRIPTIONAL REGULATOR"/>
    <property type="match status" value="1"/>
</dbReference>
<accession>A0A5C4LXB9</accession>
<evidence type="ECO:0000256" key="2">
    <source>
        <dbReference type="ARBA" id="ARBA00023125"/>
    </source>
</evidence>
<keyword evidence="3" id="KW-0804">Transcription</keyword>
<dbReference type="AlphaFoldDB" id="A0A5C4LXB9"/>
<dbReference type="SMART" id="SM00866">
    <property type="entry name" value="UTRA"/>
    <property type="match status" value="1"/>
</dbReference>
<dbReference type="OrthoDB" id="4338617at2"/>
<sequence length="257" mass="28185">MITRNRARAAEPIVLGSVAADSYRQAKDRLRDAITKFGQEGRFRLPSEAELSTALGVSRATIRSALQSLQKEGRIRRLHGQGTFINRHAVGITANLAEASPFVDLLKQAGYSPGARTLDQRVVKLDEDTAASLEVAAGDAALRIERLFEADGEPAVHSVDYVPANLLGDDPEHLDPRRSTFEFADSAGLSVCYSVAEVRPVLPPRPVVAALGIKRSHPVLRLRHTHIRANELPVAVTVVHVNDDYLRFSVIRTYLDQ</sequence>
<keyword evidence="2" id="KW-0238">DNA-binding</keyword>
<organism evidence="5 6">
    <name type="scientific">Amycolatopsis alkalitolerans</name>
    <dbReference type="NCBI Taxonomy" id="2547244"/>
    <lineage>
        <taxon>Bacteria</taxon>
        <taxon>Bacillati</taxon>
        <taxon>Actinomycetota</taxon>
        <taxon>Actinomycetes</taxon>
        <taxon>Pseudonocardiales</taxon>
        <taxon>Pseudonocardiaceae</taxon>
        <taxon>Amycolatopsis</taxon>
    </lineage>
</organism>
<evidence type="ECO:0000259" key="4">
    <source>
        <dbReference type="PROSITE" id="PS50949"/>
    </source>
</evidence>
<dbReference type="SUPFAM" id="SSF46785">
    <property type="entry name" value="Winged helix' DNA-binding domain"/>
    <property type="match status" value="1"/>
</dbReference>
<dbReference type="InterPro" id="IPR011663">
    <property type="entry name" value="UTRA"/>
</dbReference>
<keyword evidence="6" id="KW-1185">Reference proteome</keyword>
<dbReference type="GO" id="GO:0003677">
    <property type="term" value="F:DNA binding"/>
    <property type="evidence" value="ECO:0007669"/>
    <property type="project" value="UniProtKB-KW"/>
</dbReference>
<dbReference type="CDD" id="cd07377">
    <property type="entry name" value="WHTH_GntR"/>
    <property type="match status" value="1"/>
</dbReference>
<dbReference type="InterPro" id="IPR036388">
    <property type="entry name" value="WH-like_DNA-bd_sf"/>
</dbReference>
<proteinExistence type="predicted"/>
<evidence type="ECO:0000313" key="5">
    <source>
        <dbReference type="EMBL" id="TNC24197.1"/>
    </source>
</evidence>
<evidence type="ECO:0000256" key="1">
    <source>
        <dbReference type="ARBA" id="ARBA00023015"/>
    </source>
</evidence>
<gene>
    <name evidence="5" type="ORF">FG385_19285</name>
</gene>
<evidence type="ECO:0000313" key="6">
    <source>
        <dbReference type="Proteomes" id="UP000305546"/>
    </source>
</evidence>
<dbReference type="RefSeq" id="WP_139098150.1">
    <property type="nucleotide sequence ID" value="NZ_VDFW01000016.1"/>
</dbReference>
<dbReference type="EMBL" id="VDFW01000016">
    <property type="protein sequence ID" value="TNC24197.1"/>
    <property type="molecule type" value="Genomic_DNA"/>
</dbReference>
<dbReference type="InterPro" id="IPR036390">
    <property type="entry name" value="WH_DNA-bd_sf"/>
</dbReference>
<dbReference type="GO" id="GO:0003700">
    <property type="term" value="F:DNA-binding transcription factor activity"/>
    <property type="evidence" value="ECO:0007669"/>
    <property type="project" value="InterPro"/>
</dbReference>
<dbReference type="SMART" id="SM00345">
    <property type="entry name" value="HTH_GNTR"/>
    <property type="match status" value="1"/>
</dbReference>
<dbReference type="InterPro" id="IPR050679">
    <property type="entry name" value="Bact_HTH_transcr_reg"/>
</dbReference>
<dbReference type="Pfam" id="PF00392">
    <property type="entry name" value="GntR"/>
    <property type="match status" value="1"/>
</dbReference>
<protein>
    <submittedName>
        <fullName evidence="5">GntR family transcriptional regulator</fullName>
    </submittedName>
</protein>
<dbReference type="Gene3D" id="1.10.10.10">
    <property type="entry name" value="Winged helix-like DNA-binding domain superfamily/Winged helix DNA-binding domain"/>
    <property type="match status" value="1"/>
</dbReference>
<dbReference type="GO" id="GO:0045892">
    <property type="term" value="P:negative regulation of DNA-templated transcription"/>
    <property type="evidence" value="ECO:0007669"/>
    <property type="project" value="TreeGrafter"/>
</dbReference>
<evidence type="ECO:0000256" key="3">
    <source>
        <dbReference type="ARBA" id="ARBA00023163"/>
    </source>
</evidence>
<dbReference type="Pfam" id="PF07702">
    <property type="entry name" value="UTRA"/>
    <property type="match status" value="1"/>
</dbReference>
<dbReference type="PRINTS" id="PR00035">
    <property type="entry name" value="HTHGNTR"/>
</dbReference>